<dbReference type="Gene3D" id="3.10.129.10">
    <property type="entry name" value="Hotdog Thioesterase"/>
    <property type="match status" value="1"/>
</dbReference>
<comment type="similarity">
    <text evidence="1">Belongs to the enoyl-CoA hydratase/isomerase family.</text>
</comment>
<keyword evidence="2" id="KW-1133">Transmembrane helix</keyword>
<dbReference type="SUPFAM" id="SSF54637">
    <property type="entry name" value="Thioesterase/thiol ester dehydrase-isomerase"/>
    <property type="match status" value="1"/>
</dbReference>
<dbReference type="Pfam" id="PF01575">
    <property type="entry name" value="MaoC_dehydratas"/>
    <property type="match status" value="1"/>
</dbReference>
<keyword evidence="2" id="KW-0812">Transmembrane</keyword>
<dbReference type="InterPro" id="IPR029069">
    <property type="entry name" value="HotDog_dom_sf"/>
</dbReference>
<keyword evidence="2" id="KW-0472">Membrane</keyword>
<evidence type="ECO:0000259" key="3">
    <source>
        <dbReference type="Pfam" id="PF01575"/>
    </source>
</evidence>
<reference evidence="4" key="1">
    <citation type="submission" date="2023-03" db="EMBL/GenBank/DDBJ databases">
        <title>Amycolatopsis taiwanensis NBRC 103393.</title>
        <authorList>
            <person name="Ichikawa N."/>
            <person name="Sato H."/>
            <person name="Tonouchi N."/>
        </authorList>
    </citation>
    <scope>NUCLEOTIDE SEQUENCE</scope>
    <source>
        <strain evidence="4">NBRC 103393</strain>
    </source>
</reference>
<evidence type="ECO:0000313" key="4">
    <source>
        <dbReference type="EMBL" id="GLY65420.1"/>
    </source>
</evidence>
<dbReference type="Proteomes" id="UP001165136">
    <property type="component" value="Unassembled WGS sequence"/>
</dbReference>
<keyword evidence="5" id="KW-1185">Reference proteome</keyword>
<gene>
    <name evidence="4" type="ORF">Atai01_20390</name>
</gene>
<dbReference type="PANTHER" id="PTHR43841:SF3">
    <property type="entry name" value="(3R)-HYDROXYACYL-ACP DEHYDRATASE SUBUNIT HADB"/>
    <property type="match status" value="1"/>
</dbReference>
<dbReference type="PANTHER" id="PTHR43841">
    <property type="entry name" value="3-HYDROXYACYL-THIOESTER DEHYDRATASE HTDX-RELATED"/>
    <property type="match status" value="1"/>
</dbReference>
<accession>A0A9W6VE53</accession>
<organism evidence="4 5">
    <name type="scientific">Amycolatopsis taiwanensis</name>
    <dbReference type="NCBI Taxonomy" id="342230"/>
    <lineage>
        <taxon>Bacteria</taxon>
        <taxon>Bacillati</taxon>
        <taxon>Actinomycetota</taxon>
        <taxon>Actinomycetes</taxon>
        <taxon>Pseudonocardiales</taxon>
        <taxon>Pseudonocardiaceae</taxon>
        <taxon>Amycolatopsis</taxon>
    </lineage>
</organism>
<name>A0A9W6VE53_9PSEU</name>
<protein>
    <submittedName>
        <fullName evidence="4">MaoC-like dehydratase</fullName>
    </submittedName>
</protein>
<proteinExistence type="inferred from homology"/>
<feature type="domain" description="MaoC-like" evidence="3">
    <location>
        <begin position="10"/>
        <end position="93"/>
    </location>
</feature>
<dbReference type="EMBL" id="BSTI01000004">
    <property type="protein sequence ID" value="GLY65420.1"/>
    <property type="molecule type" value="Genomic_DNA"/>
</dbReference>
<dbReference type="InterPro" id="IPR002539">
    <property type="entry name" value="MaoC-like_dom"/>
</dbReference>
<dbReference type="RefSeq" id="WP_043841734.1">
    <property type="nucleotide sequence ID" value="NZ_BSTI01000004.1"/>
</dbReference>
<evidence type="ECO:0000313" key="5">
    <source>
        <dbReference type="Proteomes" id="UP001165136"/>
    </source>
</evidence>
<comment type="caution">
    <text evidence="4">The sequence shown here is derived from an EMBL/GenBank/DDBJ whole genome shotgun (WGS) entry which is preliminary data.</text>
</comment>
<dbReference type="AlphaFoldDB" id="A0A9W6VE53"/>
<evidence type="ECO:0000256" key="1">
    <source>
        <dbReference type="ARBA" id="ARBA00005254"/>
    </source>
</evidence>
<sequence length="139" mass="15358">MTPEPLVVGPLTRTDFVRYQGASGDMNPIHHDEPWAKAAGFPAPIALGMFNAGLLATWATDWLGAENVRRYRMRFAEQVFPGDTLTCSGRIVRTYAEGDEHRADLELTATTQDGRVGVRGWMTFVVPEDLPVEPTEEPA</sequence>
<evidence type="ECO:0000256" key="2">
    <source>
        <dbReference type="SAM" id="Phobius"/>
    </source>
</evidence>
<feature type="transmembrane region" description="Helical" evidence="2">
    <location>
        <begin position="41"/>
        <end position="64"/>
    </location>
</feature>